<feature type="region of interest" description="Disordered" evidence="1">
    <location>
        <begin position="82"/>
        <end position="102"/>
    </location>
</feature>
<keyword evidence="3" id="KW-1185">Reference proteome</keyword>
<dbReference type="PaxDb" id="39947-A0A0P0WJ87"/>
<protein>
    <submittedName>
        <fullName evidence="2">Os05g0210450 protein</fullName>
    </submittedName>
</protein>
<name>A0A0P0WJ87_ORYSJ</name>
<gene>
    <name evidence="2" type="ordered locus">Os05g0210450</name>
    <name evidence="2" type="ORF">OSNPB_050210450</name>
</gene>
<dbReference type="InParanoid" id="A0A0P0WJ87"/>
<evidence type="ECO:0000313" key="2">
    <source>
        <dbReference type="EMBL" id="BAS92791.1"/>
    </source>
</evidence>
<organism evidence="2 3">
    <name type="scientific">Oryza sativa subsp. japonica</name>
    <name type="common">Rice</name>
    <dbReference type="NCBI Taxonomy" id="39947"/>
    <lineage>
        <taxon>Eukaryota</taxon>
        <taxon>Viridiplantae</taxon>
        <taxon>Streptophyta</taxon>
        <taxon>Embryophyta</taxon>
        <taxon>Tracheophyta</taxon>
        <taxon>Spermatophyta</taxon>
        <taxon>Magnoliopsida</taxon>
        <taxon>Liliopsida</taxon>
        <taxon>Poales</taxon>
        <taxon>Poaceae</taxon>
        <taxon>BOP clade</taxon>
        <taxon>Oryzoideae</taxon>
        <taxon>Oryzeae</taxon>
        <taxon>Oryzinae</taxon>
        <taxon>Oryza</taxon>
        <taxon>Oryza sativa</taxon>
    </lineage>
</organism>
<dbReference type="EMBL" id="AP014961">
    <property type="protein sequence ID" value="BAS92791.1"/>
    <property type="molecule type" value="Genomic_DNA"/>
</dbReference>
<evidence type="ECO:0000256" key="1">
    <source>
        <dbReference type="SAM" id="MobiDB-lite"/>
    </source>
</evidence>
<evidence type="ECO:0000313" key="3">
    <source>
        <dbReference type="Proteomes" id="UP000059680"/>
    </source>
</evidence>
<reference evidence="2 3" key="2">
    <citation type="journal article" date="2013" name="Plant Cell Physiol.">
        <title>Rice Annotation Project Database (RAP-DB): an integrative and interactive database for rice genomics.</title>
        <authorList>
            <person name="Sakai H."/>
            <person name="Lee S.S."/>
            <person name="Tanaka T."/>
            <person name="Numa H."/>
            <person name="Kim J."/>
            <person name="Kawahara Y."/>
            <person name="Wakimoto H."/>
            <person name="Yang C.C."/>
            <person name="Iwamoto M."/>
            <person name="Abe T."/>
            <person name="Yamada Y."/>
            <person name="Muto A."/>
            <person name="Inokuchi H."/>
            <person name="Ikemura T."/>
            <person name="Matsumoto T."/>
            <person name="Sasaki T."/>
            <person name="Itoh T."/>
        </authorList>
    </citation>
    <scope>NUCLEOTIDE SEQUENCE [LARGE SCALE GENOMIC DNA]</scope>
    <source>
        <strain evidence="3">cv. Nipponbare</strain>
    </source>
</reference>
<sequence length="102" mass="12064">KISARRLTELCRSPDEARHRLVEVGVDELRRRILAAHALHSLPEQPVVVLSQPVEPPEAPRPTIIRRRRRRRVGCRVLGQLHRHAPRRRRPRHHHVPRSFLH</sequence>
<dbReference type="Proteomes" id="UP000059680">
    <property type="component" value="Chromosome 5"/>
</dbReference>
<proteinExistence type="predicted"/>
<dbReference type="Gramene" id="Os05t0210450-00">
    <property type="protein sequence ID" value="Os05t0210450-00"/>
    <property type="gene ID" value="Os05g0210450"/>
</dbReference>
<feature type="non-terminal residue" evidence="2">
    <location>
        <position position="1"/>
    </location>
</feature>
<accession>A0A0P0WJ87</accession>
<reference evidence="3" key="1">
    <citation type="journal article" date="2005" name="Nature">
        <title>The map-based sequence of the rice genome.</title>
        <authorList>
            <consortium name="International rice genome sequencing project (IRGSP)"/>
            <person name="Matsumoto T."/>
            <person name="Wu J."/>
            <person name="Kanamori H."/>
            <person name="Katayose Y."/>
            <person name="Fujisawa M."/>
            <person name="Namiki N."/>
            <person name="Mizuno H."/>
            <person name="Yamamoto K."/>
            <person name="Antonio B.A."/>
            <person name="Baba T."/>
            <person name="Sakata K."/>
            <person name="Nagamura Y."/>
            <person name="Aoki H."/>
            <person name="Arikawa K."/>
            <person name="Arita K."/>
            <person name="Bito T."/>
            <person name="Chiden Y."/>
            <person name="Fujitsuka N."/>
            <person name="Fukunaka R."/>
            <person name="Hamada M."/>
            <person name="Harada C."/>
            <person name="Hayashi A."/>
            <person name="Hijishita S."/>
            <person name="Honda M."/>
            <person name="Hosokawa S."/>
            <person name="Ichikawa Y."/>
            <person name="Idonuma A."/>
            <person name="Iijima M."/>
            <person name="Ikeda M."/>
            <person name="Ikeno M."/>
            <person name="Ito K."/>
            <person name="Ito S."/>
            <person name="Ito T."/>
            <person name="Ito Y."/>
            <person name="Ito Y."/>
            <person name="Iwabuchi A."/>
            <person name="Kamiya K."/>
            <person name="Karasawa W."/>
            <person name="Kurita K."/>
            <person name="Katagiri S."/>
            <person name="Kikuta A."/>
            <person name="Kobayashi H."/>
            <person name="Kobayashi N."/>
            <person name="Machita K."/>
            <person name="Maehara T."/>
            <person name="Masukawa M."/>
            <person name="Mizubayashi T."/>
            <person name="Mukai Y."/>
            <person name="Nagasaki H."/>
            <person name="Nagata Y."/>
            <person name="Naito S."/>
            <person name="Nakashima M."/>
            <person name="Nakama Y."/>
            <person name="Nakamichi Y."/>
            <person name="Nakamura M."/>
            <person name="Meguro A."/>
            <person name="Negishi M."/>
            <person name="Ohta I."/>
            <person name="Ohta T."/>
            <person name="Okamoto M."/>
            <person name="Ono N."/>
            <person name="Saji S."/>
            <person name="Sakaguchi M."/>
            <person name="Sakai K."/>
            <person name="Shibata M."/>
            <person name="Shimokawa T."/>
            <person name="Song J."/>
            <person name="Takazaki Y."/>
            <person name="Terasawa K."/>
            <person name="Tsugane M."/>
            <person name="Tsuji K."/>
            <person name="Ueda S."/>
            <person name="Waki K."/>
            <person name="Yamagata H."/>
            <person name="Yamamoto M."/>
            <person name="Yamamoto S."/>
            <person name="Yamane H."/>
            <person name="Yoshiki S."/>
            <person name="Yoshihara R."/>
            <person name="Yukawa K."/>
            <person name="Zhong H."/>
            <person name="Yano M."/>
            <person name="Yuan Q."/>
            <person name="Ouyang S."/>
            <person name="Liu J."/>
            <person name="Jones K.M."/>
            <person name="Gansberger K."/>
            <person name="Moffat K."/>
            <person name="Hill J."/>
            <person name="Bera J."/>
            <person name="Fadrosh D."/>
            <person name="Jin S."/>
            <person name="Johri S."/>
            <person name="Kim M."/>
            <person name="Overton L."/>
            <person name="Reardon M."/>
            <person name="Tsitrin T."/>
            <person name="Vuong H."/>
            <person name="Weaver B."/>
            <person name="Ciecko A."/>
            <person name="Tallon L."/>
            <person name="Jackson J."/>
            <person name="Pai G."/>
            <person name="Aken S.V."/>
            <person name="Utterback T."/>
            <person name="Reidmuller S."/>
            <person name="Feldblyum T."/>
            <person name="Hsiao J."/>
            <person name="Zismann V."/>
            <person name="Iobst S."/>
            <person name="de Vazeille A.R."/>
            <person name="Buell C.R."/>
            <person name="Ying K."/>
            <person name="Li Y."/>
            <person name="Lu T."/>
            <person name="Huang Y."/>
            <person name="Zhao Q."/>
            <person name="Feng Q."/>
            <person name="Zhang L."/>
            <person name="Zhu J."/>
            <person name="Weng Q."/>
            <person name="Mu J."/>
            <person name="Lu Y."/>
            <person name="Fan D."/>
            <person name="Liu Y."/>
            <person name="Guan J."/>
            <person name="Zhang Y."/>
            <person name="Yu S."/>
            <person name="Liu X."/>
            <person name="Zhang Y."/>
            <person name="Hong G."/>
            <person name="Han B."/>
            <person name="Choisne N."/>
            <person name="Demange N."/>
            <person name="Orjeda G."/>
            <person name="Samain S."/>
            <person name="Cattolico L."/>
            <person name="Pelletier E."/>
            <person name="Couloux A."/>
            <person name="Segurens B."/>
            <person name="Wincker P."/>
            <person name="D'Hont A."/>
            <person name="Scarpelli C."/>
            <person name="Weissenbach J."/>
            <person name="Salanoubat M."/>
            <person name="Quetier F."/>
            <person name="Yu Y."/>
            <person name="Kim H.R."/>
            <person name="Rambo T."/>
            <person name="Currie J."/>
            <person name="Collura K."/>
            <person name="Luo M."/>
            <person name="Yang T."/>
            <person name="Ammiraju J.S.S."/>
            <person name="Engler F."/>
            <person name="Soderlund C."/>
            <person name="Wing R.A."/>
            <person name="Palmer L.E."/>
            <person name="de la Bastide M."/>
            <person name="Spiegel L."/>
            <person name="Nascimento L."/>
            <person name="Zutavern T."/>
            <person name="O'Shaughnessy A."/>
            <person name="Dike S."/>
            <person name="Dedhia N."/>
            <person name="Preston R."/>
            <person name="Balija V."/>
            <person name="McCombie W.R."/>
            <person name="Chow T."/>
            <person name="Chen H."/>
            <person name="Chung M."/>
            <person name="Chen C."/>
            <person name="Shaw J."/>
            <person name="Wu H."/>
            <person name="Hsiao K."/>
            <person name="Chao Y."/>
            <person name="Chu M."/>
            <person name="Cheng C."/>
            <person name="Hour A."/>
            <person name="Lee P."/>
            <person name="Lin S."/>
            <person name="Lin Y."/>
            <person name="Liou J."/>
            <person name="Liu S."/>
            <person name="Hsing Y."/>
            <person name="Raghuvanshi S."/>
            <person name="Mohanty A."/>
            <person name="Bharti A.K."/>
            <person name="Gaur A."/>
            <person name="Gupta V."/>
            <person name="Kumar D."/>
            <person name="Ravi V."/>
            <person name="Vij S."/>
            <person name="Kapur A."/>
            <person name="Khurana P."/>
            <person name="Khurana P."/>
            <person name="Khurana J.P."/>
            <person name="Tyagi A.K."/>
            <person name="Gaikwad K."/>
            <person name="Singh A."/>
            <person name="Dalal V."/>
            <person name="Srivastava S."/>
            <person name="Dixit A."/>
            <person name="Pal A.K."/>
            <person name="Ghazi I.A."/>
            <person name="Yadav M."/>
            <person name="Pandit A."/>
            <person name="Bhargava A."/>
            <person name="Sureshbabu K."/>
            <person name="Batra K."/>
            <person name="Sharma T.R."/>
            <person name="Mohapatra T."/>
            <person name="Singh N.K."/>
            <person name="Messing J."/>
            <person name="Nelson A.B."/>
            <person name="Fuks G."/>
            <person name="Kavchok S."/>
            <person name="Keizer G."/>
            <person name="Linton E."/>
            <person name="Llaca V."/>
            <person name="Song R."/>
            <person name="Tanyolac B."/>
            <person name="Young S."/>
            <person name="Ho-Il K."/>
            <person name="Hahn J.H."/>
            <person name="Sangsakoo G."/>
            <person name="Vanavichit A."/>
            <person name="de Mattos Luiz.A.T."/>
            <person name="Zimmer P.D."/>
            <person name="Malone G."/>
            <person name="Dellagostin O."/>
            <person name="de Oliveira A.C."/>
            <person name="Bevan M."/>
            <person name="Bancroft I."/>
            <person name="Minx P."/>
            <person name="Cordum H."/>
            <person name="Wilson R."/>
            <person name="Cheng Z."/>
            <person name="Jin W."/>
            <person name="Jiang J."/>
            <person name="Leong S.A."/>
            <person name="Iwama H."/>
            <person name="Gojobori T."/>
            <person name="Itoh T."/>
            <person name="Niimura Y."/>
            <person name="Fujii Y."/>
            <person name="Habara T."/>
            <person name="Sakai H."/>
            <person name="Sato Y."/>
            <person name="Wilson G."/>
            <person name="Kumar K."/>
            <person name="McCouch S."/>
            <person name="Juretic N."/>
            <person name="Hoen D."/>
            <person name="Wright S."/>
            <person name="Bruskiewich R."/>
            <person name="Bureau T."/>
            <person name="Miyao A."/>
            <person name="Hirochika H."/>
            <person name="Nishikawa T."/>
            <person name="Kadowaki K."/>
            <person name="Sugiura M."/>
            <person name="Burr B."/>
            <person name="Sasaki T."/>
        </authorList>
    </citation>
    <scope>NUCLEOTIDE SEQUENCE [LARGE SCALE GENOMIC DNA]</scope>
    <source>
        <strain evidence="3">cv. Nipponbare</strain>
    </source>
</reference>
<reference evidence="2 3" key="3">
    <citation type="journal article" date="2013" name="Rice">
        <title>Improvement of the Oryza sativa Nipponbare reference genome using next generation sequence and optical map data.</title>
        <authorList>
            <person name="Kawahara Y."/>
            <person name="de la Bastide M."/>
            <person name="Hamilton J.P."/>
            <person name="Kanamori H."/>
            <person name="McCombie W.R."/>
            <person name="Ouyang S."/>
            <person name="Schwartz D.C."/>
            <person name="Tanaka T."/>
            <person name="Wu J."/>
            <person name="Zhou S."/>
            <person name="Childs K.L."/>
            <person name="Davidson R.M."/>
            <person name="Lin H."/>
            <person name="Quesada-Ocampo L."/>
            <person name="Vaillancourt B."/>
            <person name="Sakai H."/>
            <person name="Lee S.S."/>
            <person name="Kim J."/>
            <person name="Numa H."/>
            <person name="Itoh T."/>
            <person name="Buell C.R."/>
            <person name="Matsumoto T."/>
        </authorList>
    </citation>
    <scope>NUCLEOTIDE SEQUENCE [LARGE SCALE GENOMIC DNA]</scope>
    <source>
        <strain evidence="3">cv. Nipponbare</strain>
    </source>
</reference>
<dbReference type="AlphaFoldDB" id="A0A0P0WJ87"/>